<protein>
    <submittedName>
        <fullName evidence="2">Uncharacterized protein</fullName>
    </submittedName>
</protein>
<feature type="region of interest" description="Disordered" evidence="1">
    <location>
        <begin position="213"/>
        <end position="242"/>
    </location>
</feature>
<evidence type="ECO:0000313" key="2">
    <source>
        <dbReference type="EMBL" id="KIR45253.1"/>
    </source>
</evidence>
<dbReference type="AlphaFoldDB" id="A0A0D0UAI0"/>
<accession>A0A0D0UAI0</accession>
<dbReference type="EMBL" id="KN847990">
    <property type="protein sequence ID" value="KIR45253.1"/>
    <property type="molecule type" value="Genomic_DNA"/>
</dbReference>
<feature type="compositionally biased region" description="Low complexity" evidence="1">
    <location>
        <begin position="1"/>
        <end position="23"/>
    </location>
</feature>
<reference evidence="2" key="1">
    <citation type="submission" date="2015-01" db="EMBL/GenBank/DDBJ databases">
        <title>The Genome Sequence of Cryptococcus gattii CA1280.</title>
        <authorList>
            <consortium name="The Broad Institute Genomics Platform"/>
            <person name="Cuomo C."/>
            <person name="Litvintseva A."/>
            <person name="Chen Y."/>
            <person name="Heitman J."/>
            <person name="Sun S."/>
            <person name="Springer D."/>
            <person name="Dromer F."/>
            <person name="Young S."/>
            <person name="Zeng Q."/>
            <person name="Gargeya S."/>
            <person name="Abouelleil A."/>
            <person name="Alvarado L."/>
            <person name="Chapman S.B."/>
            <person name="Gainer-Dewar J."/>
            <person name="Goldberg J."/>
            <person name="Griggs A."/>
            <person name="Gujja S."/>
            <person name="Hansen M."/>
            <person name="Howarth C."/>
            <person name="Imamovic A."/>
            <person name="Larimer J."/>
            <person name="Murphy C."/>
            <person name="Naylor J."/>
            <person name="Pearson M."/>
            <person name="Priest M."/>
            <person name="Roberts A."/>
            <person name="Saif S."/>
            <person name="Shea T."/>
            <person name="Sykes S."/>
            <person name="Wortman J."/>
            <person name="Nusbaum C."/>
            <person name="Birren B."/>
        </authorList>
    </citation>
    <scope>NUCLEOTIDE SEQUENCE [LARGE SCALE GENOMIC DNA]</scope>
    <source>
        <strain evidence="2">CA1280</strain>
    </source>
</reference>
<name>A0A0D0UAI0_CRYGA</name>
<feature type="compositionally biased region" description="Pro residues" evidence="1">
    <location>
        <begin position="52"/>
        <end position="62"/>
    </location>
</feature>
<evidence type="ECO:0000256" key="1">
    <source>
        <dbReference type="SAM" id="MobiDB-lite"/>
    </source>
</evidence>
<dbReference type="OrthoDB" id="2565003at2759"/>
<organism evidence="2">
    <name type="scientific">Cryptococcus bacillisporus CA1280</name>
    <dbReference type="NCBI Taxonomy" id="1296109"/>
    <lineage>
        <taxon>Eukaryota</taxon>
        <taxon>Fungi</taxon>
        <taxon>Dikarya</taxon>
        <taxon>Basidiomycota</taxon>
        <taxon>Agaricomycotina</taxon>
        <taxon>Tremellomycetes</taxon>
        <taxon>Tremellales</taxon>
        <taxon>Cryptococcaceae</taxon>
        <taxon>Cryptococcus</taxon>
        <taxon>Cryptococcus gattii species complex</taxon>
    </lineage>
</organism>
<feature type="region of interest" description="Disordered" evidence="1">
    <location>
        <begin position="46"/>
        <end position="78"/>
    </location>
</feature>
<sequence>MPRSSSPSLSSSRRPSYPSSFPSSPFPTPPFERTVTCHRLLSSKTYVRTSPYPSPSPSPPPCADAVRPGPPKRTHSFCATDPTSTYALASTSSATHLSPDKRFIIAPPLERTLSSFGAVGDRTYPPQQMARPPGIYDREPENMETLKKNRNPPSSEGPVLREVKCNPRVSIRTPCGSLVDSHSQSVPSSPSPPIFISSAPVIPAILVHPTTTPPRPTLSIIQTNTPSNSSSRSSSYTLNTPITPRGMLFGAIEETEEDLDMTPSKSKSDRKFMEIEKSMKGVTSEINELSLGH</sequence>
<gene>
    <name evidence="2" type="ORF">I312_05586</name>
</gene>
<feature type="region of interest" description="Disordered" evidence="1">
    <location>
        <begin position="1"/>
        <end position="33"/>
    </location>
</feature>
<proteinExistence type="predicted"/>
<feature type="region of interest" description="Disordered" evidence="1">
    <location>
        <begin position="116"/>
        <end position="135"/>
    </location>
</feature>
<dbReference type="HOGENOM" id="CLU_956511_0_0_1"/>